<feature type="transmembrane region" description="Helical" evidence="1">
    <location>
        <begin position="165"/>
        <end position="186"/>
    </location>
</feature>
<feature type="transmembrane region" description="Helical" evidence="1">
    <location>
        <begin position="198"/>
        <end position="216"/>
    </location>
</feature>
<evidence type="ECO:0000313" key="3">
    <source>
        <dbReference type="Proteomes" id="UP000595224"/>
    </source>
</evidence>
<feature type="transmembrane region" description="Helical" evidence="1">
    <location>
        <begin position="463"/>
        <end position="481"/>
    </location>
</feature>
<keyword evidence="1" id="KW-0812">Transmembrane</keyword>
<name>A0A7T3RBJ6_9SPIR</name>
<feature type="transmembrane region" description="Helical" evidence="1">
    <location>
        <begin position="12"/>
        <end position="35"/>
    </location>
</feature>
<keyword evidence="3" id="KW-1185">Reference proteome</keyword>
<evidence type="ECO:0000256" key="1">
    <source>
        <dbReference type="SAM" id="Phobius"/>
    </source>
</evidence>
<protein>
    <recommendedName>
        <fullName evidence="4">Glycosyltransferase RgtA/B/C/D-like domain-containing protein</fullName>
    </recommendedName>
</protein>
<keyword evidence="1" id="KW-1133">Transmembrane helix</keyword>
<evidence type="ECO:0008006" key="4">
    <source>
        <dbReference type="Google" id="ProtNLM"/>
    </source>
</evidence>
<proteinExistence type="predicted"/>
<dbReference type="Proteomes" id="UP000595224">
    <property type="component" value="Chromosome"/>
</dbReference>
<feature type="transmembrane region" description="Helical" evidence="1">
    <location>
        <begin position="409"/>
        <end position="428"/>
    </location>
</feature>
<dbReference type="AlphaFoldDB" id="A0A7T3RBJ6"/>
<organism evidence="2 3">
    <name type="scientific">Treponema peruense</name>
    <dbReference type="NCBI Taxonomy" id="2787628"/>
    <lineage>
        <taxon>Bacteria</taxon>
        <taxon>Pseudomonadati</taxon>
        <taxon>Spirochaetota</taxon>
        <taxon>Spirochaetia</taxon>
        <taxon>Spirochaetales</taxon>
        <taxon>Treponemataceae</taxon>
        <taxon>Treponema</taxon>
    </lineage>
</organism>
<feature type="transmembrane region" description="Helical" evidence="1">
    <location>
        <begin position="310"/>
        <end position="330"/>
    </location>
</feature>
<dbReference type="KEGG" id="tper:IWA51_07240"/>
<feature type="transmembrane region" description="Helical" evidence="1">
    <location>
        <begin position="55"/>
        <end position="79"/>
    </location>
</feature>
<feature type="transmembrane region" description="Helical" evidence="1">
    <location>
        <begin position="222"/>
        <end position="242"/>
    </location>
</feature>
<evidence type="ECO:0000313" key="2">
    <source>
        <dbReference type="EMBL" id="QQA00075.1"/>
    </source>
</evidence>
<feature type="transmembrane region" description="Helical" evidence="1">
    <location>
        <begin position="377"/>
        <end position="397"/>
    </location>
</feature>
<sequence length="615" mass="70811">MNTFSKKTDKILLVLSIVGLAIGTGLVLFSGNLLYGIQEVLENYVFHREFKIEKWADTILSLIAFPIFFVVLFDSIFFVKFSNKTKIILCSVLFGLAILSVSYCSFVRVNCYTDSDMASDILLAKECWLKKSFWPTTWIYSTEIRMLSTQIIAAPIFAFTSSLNFVKALSAVLISLLSPISLLFLLNQLKIKENWLKFASCIVVFSPFSVLLWKYFQFGSYYIPHVVWGFIDAGLFISLAFNDNSKRKTKVFQVLFFMLSFIFGLTSIRYIIQFIFPITLTATAFRTVKLIKNNESFDFKKFFIKDKTLFYSWISLILAAFGYLANNIILQKIYSFSQYNTITFNSFGDIPFSTWFGDILASFGYTNMVSVFTPAGINNILLYIGLAFFILCTIDYIKISAKKETISPRYFFVTFSLVAEIFNCFVFINSDYYARYLAITMPLFIPCMAIFIEEGQIFSVKKYLMAVILFSVTLSNSFITYEKVLSKDENTDKAAVTQFLDKQGYTLGYGTFWNANVFTQLTDGKIEMCNIRYEDDPWLTTSRYYAPDYKAGQKTFIILSQKEIDSDPKLNSIQIGTKVYSDKYYTVYEYQDKALVQKELHSPVFEDFIDAKTIK</sequence>
<feature type="transmembrane region" description="Helical" evidence="1">
    <location>
        <begin position="86"/>
        <end position="109"/>
    </location>
</feature>
<reference evidence="2 3" key="1">
    <citation type="submission" date="2020-11" db="EMBL/GenBank/DDBJ databases">
        <title>Treponema Peruensis nv. sp., first commensal Treponema isolated from human feces.</title>
        <authorList>
            <person name="Belkhou C."/>
            <person name="Raes J."/>
        </authorList>
    </citation>
    <scope>NUCLEOTIDE SEQUENCE [LARGE SCALE GENOMIC DNA]</scope>
    <source>
        <strain evidence="2 3">RCC2812</strain>
    </source>
</reference>
<accession>A0A7T3RBJ6</accession>
<gene>
    <name evidence="2" type="ORF">IWA51_07240</name>
</gene>
<feature type="transmembrane region" description="Helical" evidence="1">
    <location>
        <begin position="434"/>
        <end position="451"/>
    </location>
</feature>
<feature type="transmembrane region" description="Helical" evidence="1">
    <location>
        <begin position="254"/>
        <end position="276"/>
    </location>
</feature>
<keyword evidence="1" id="KW-0472">Membrane</keyword>
<dbReference type="EMBL" id="CP064936">
    <property type="protein sequence ID" value="QQA00075.1"/>
    <property type="molecule type" value="Genomic_DNA"/>
</dbReference>
<dbReference type="RefSeq" id="WP_198441946.1">
    <property type="nucleotide sequence ID" value="NZ_CBCSHE010000001.1"/>
</dbReference>